<gene>
    <name evidence="3" type="ORF">N864_08840</name>
</gene>
<dbReference type="Proteomes" id="UP000019494">
    <property type="component" value="Unassembled WGS sequence"/>
</dbReference>
<dbReference type="PATRIC" id="fig|584657.3.peg.763"/>
<dbReference type="EMBL" id="AWQS01000016">
    <property type="protein sequence ID" value="EWT07283.1"/>
    <property type="molecule type" value="Genomic_DNA"/>
</dbReference>
<dbReference type="Pfam" id="PF13519">
    <property type="entry name" value="VWA_2"/>
    <property type="match status" value="1"/>
</dbReference>
<dbReference type="Gene3D" id="3.40.50.410">
    <property type="entry name" value="von Willebrand factor, type A domain"/>
    <property type="match status" value="1"/>
</dbReference>
<proteinExistence type="predicted"/>
<dbReference type="AlphaFoldDB" id="W9GR20"/>
<evidence type="ECO:0000313" key="4">
    <source>
        <dbReference type="Proteomes" id="UP000019494"/>
    </source>
</evidence>
<keyword evidence="1" id="KW-0812">Transmembrane</keyword>
<evidence type="ECO:0000259" key="2">
    <source>
        <dbReference type="PROSITE" id="PS50234"/>
    </source>
</evidence>
<keyword evidence="1" id="KW-0472">Membrane</keyword>
<name>W9GR20_9MICO</name>
<organism evidence="3 4">
    <name type="scientific">Intrasporangium chromatireducens Q5-1</name>
    <dbReference type="NCBI Taxonomy" id="584657"/>
    <lineage>
        <taxon>Bacteria</taxon>
        <taxon>Bacillati</taxon>
        <taxon>Actinomycetota</taxon>
        <taxon>Actinomycetes</taxon>
        <taxon>Micrococcales</taxon>
        <taxon>Intrasporangiaceae</taxon>
        <taxon>Intrasporangium</taxon>
    </lineage>
</organism>
<dbReference type="InterPro" id="IPR002035">
    <property type="entry name" value="VWF_A"/>
</dbReference>
<reference evidence="4" key="1">
    <citation type="submission" date="2013-08" db="EMBL/GenBank/DDBJ databases">
        <title>Intrasporangium oryzae NRRL B-24470.</title>
        <authorList>
            <person name="Liu H."/>
            <person name="Wang G."/>
        </authorList>
    </citation>
    <scope>NUCLEOTIDE SEQUENCE [LARGE SCALE GENOMIC DNA]</scope>
    <source>
        <strain evidence="4">Q5-1</strain>
    </source>
</reference>
<dbReference type="SUPFAM" id="SSF53300">
    <property type="entry name" value="vWA-like"/>
    <property type="match status" value="1"/>
</dbReference>
<dbReference type="CDD" id="cd00198">
    <property type="entry name" value="vWFA"/>
    <property type="match status" value="1"/>
</dbReference>
<evidence type="ECO:0000313" key="3">
    <source>
        <dbReference type="EMBL" id="EWT07283.1"/>
    </source>
</evidence>
<keyword evidence="4" id="KW-1185">Reference proteome</keyword>
<dbReference type="SMART" id="SM00327">
    <property type="entry name" value="VWA"/>
    <property type="match status" value="1"/>
</dbReference>
<evidence type="ECO:0000256" key="1">
    <source>
        <dbReference type="SAM" id="Phobius"/>
    </source>
</evidence>
<dbReference type="RefSeq" id="WP_034713660.1">
    <property type="nucleotide sequence ID" value="NZ_AWQS01000016.1"/>
</dbReference>
<comment type="caution">
    <text evidence="3">The sequence shown here is derived from an EMBL/GenBank/DDBJ whole genome shotgun (WGS) entry which is preliminary data.</text>
</comment>
<accession>W9GR20</accession>
<feature type="domain" description="VWFA" evidence="2">
    <location>
        <begin position="72"/>
        <end position="260"/>
    </location>
</feature>
<dbReference type="InterPro" id="IPR036465">
    <property type="entry name" value="vWFA_dom_sf"/>
</dbReference>
<keyword evidence="1" id="KW-1133">Transmembrane helix</keyword>
<dbReference type="PROSITE" id="PS50234">
    <property type="entry name" value="VWFA"/>
    <property type="match status" value="1"/>
</dbReference>
<dbReference type="OrthoDB" id="9814325at2"/>
<feature type="transmembrane region" description="Helical" evidence="1">
    <location>
        <begin position="302"/>
        <end position="326"/>
    </location>
</feature>
<sequence>MTFLPLLPWPVILVLLAAVLAAVWWNPAGPGMPGESRARHGRLTGAAVLLALAACRPGLPGAKVDALATNLNVYFVVDTTSSMVAEDYGPERPRLEGVRADILAIAEALPGARYAVLTFDADTRVRLPLTTDTTALEAAVETLGPEPSEFSHGSTVTAANERLSALLTSADQRHPERGRIVYYLGDGEQTAAGEPAPFTIAPGLVQGGAVLGYGTHAGGRMKGTMARYGRSGDYIRDPSTGEDAVSVIDEGTLQRLAQQLGVPYAHRSAGAAVAGLVDGIDAERFGTAEEKQRAAVQGRQELYWAALLVVAALAAWEVGGAAAALVRSRRREVGA</sequence>
<protein>
    <submittedName>
        <fullName evidence="3">von Willebrand factor A</fullName>
    </submittedName>
</protein>